<keyword evidence="4" id="KW-0444">Lipid biosynthesis</keyword>
<accession>T1FTE6</accession>
<dbReference type="STRING" id="6412.T1FTE6"/>
<dbReference type="Proteomes" id="UP000015101">
    <property type="component" value="Unassembled WGS sequence"/>
</dbReference>
<dbReference type="SMART" id="SM00563">
    <property type="entry name" value="PlsC"/>
    <property type="match status" value="1"/>
</dbReference>
<dbReference type="AlphaFoldDB" id="T1FTE6"/>
<comment type="pathway">
    <text evidence="13">Phospholipid metabolism.</text>
</comment>
<keyword evidence="12" id="KW-0012">Acyltransferase</keyword>
<dbReference type="GO" id="GO:0008654">
    <property type="term" value="P:phospholipid biosynthetic process"/>
    <property type="evidence" value="ECO:0007669"/>
    <property type="project" value="UniProtKB-KW"/>
</dbReference>
<keyword evidence="10" id="KW-0594">Phospholipid biosynthesis</keyword>
<keyword evidence="6 14" id="KW-0812">Transmembrane</keyword>
<gene>
    <name evidence="17" type="primary">20212093</name>
    <name evidence="16" type="ORF">HELRODRAFT_191907</name>
</gene>
<comment type="subcellular location">
    <subcellularLocation>
        <location evidence="1">Membrane</location>
    </subcellularLocation>
</comment>
<dbReference type="EnsemblMetazoa" id="HelroT191907">
    <property type="protein sequence ID" value="HelroP191907"/>
    <property type="gene ID" value="HelroG191907"/>
</dbReference>
<dbReference type="OrthoDB" id="272512at2759"/>
<dbReference type="InParanoid" id="T1FTE6"/>
<dbReference type="EMBL" id="AMQM01004518">
    <property type="status" value="NOT_ANNOTATED_CDS"/>
    <property type="molecule type" value="Genomic_DNA"/>
</dbReference>
<keyword evidence="7 14" id="KW-1133">Transmembrane helix</keyword>
<protein>
    <recommendedName>
        <fullName evidence="15">Phospholipid/glycerol acyltransferase domain-containing protein</fullName>
    </recommendedName>
</protein>
<evidence type="ECO:0000313" key="16">
    <source>
        <dbReference type="EMBL" id="ESO03653.1"/>
    </source>
</evidence>
<reference evidence="16 18" key="2">
    <citation type="journal article" date="2013" name="Nature">
        <title>Insights into bilaterian evolution from three spiralian genomes.</title>
        <authorList>
            <person name="Simakov O."/>
            <person name="Marletaz F."/>
            <person name="Cho S.J."/>
            <person name="Edsinger-Gonzales E."/>
            <person name="Havlak P."/>
            <person name="Hellsten U."/>
            <person name="Kuo D.H."/>
            <person name="Larsson T."/>
            <person name="Lv J."/>
            <person name="Arendt D."/>
            <person name="Savage R."/>
            <person name="Osoegawa K."/>
            <person name="de Jong P."/>
            <person name="Grimwood J."/>
            <person name="Chapman J.A."/>
            <person name="Shapiro H."/>
            <person name="Aerts A."/>
            <person name="Otillar R.P."/>
            <person name="Terry A.Y."/>
            <person name="Boore J.L."/>
            <person name="Grigoriev I.V."/>
            <person name="Lindberg D.R."/>
            <person name="Seaver E.C."/>
            <person name="Weisblat D.A."/>
            <person name="Putnam N.H."/>
            <person name="Rokhsar D.S."/>
        </authorList>
    </citation>
    <scope>NUCLEOTIDE SEQUENCE</scope>
</reference>
<dbReference type="GO" id="GO:0008374">
    <property type="term" value="F:O-acyltransferase activity"/>
    <property type="evidence" value="ECO:0007669"/>
    <property type="project" value="InterPro"/>
</dbReference>
<evidence type="ECO:0000256" key="5">
    <source>
        <dbReference type="ARBA" id="ARBA00022679"/>
    </source>
</evidence>
<dbReference type="SUPFAM" id="SSF47473">
    <property type="entry name" value="EF-hand"/>
    <property type="match status" value="1"/>
</dbReference>
<organism evidence="17 18">
    <name type="scientific">Helobdella robusta</name>
    <name type="common">Californian leech</name>
    <dbReference type="NCBI Taxonomy" id="6412"/>
    <lineage>
        <taxon>Eukaryota</taxon>
        <taxon>Metazoa</taxon>
        <taxon>Spiralia</taxon>
        <taxon>Lophotrochozoa</taxon>
        <taxon>Annelida</taxon>
        <taxon>Clitellata</taxon>
        <taxon>Hirudinea</taxon>
        <taxon>Rhynchobdellida</taxon>
        <taxon>Glossiphoniidae</taxon>
        <taxon>Helobdella</taxon>
    </lineage>
</organism>
<evidence type="ECO:0000256" key="7">
    <source>
        <dbReference type="ARBA" id="ARBA00022989"/>
    </source>
</evidence>
<evidence type="ECO:0000313" key="17">
    <source>
        <dbReference type="EnsemblMetazoa" id="HelroP191907"/>
    </source>
</evidence>
<evidence type="ECO:0000256" key="6">
    <source>
        <dbReference type="ARBA" id="ARBA00022692"/>
    </source>
</evidence>
<evidence type="ECO:0000256" key="3">
    <source>
        <dbReference type="ARBA" id="ARBA00008655"/>
    </source>
</evidence>
<evidence type="ECO:0000256" key="1">
    <source>
        <dbReference type="ARBA" id="ARBA00004370"/>
    </source>
</evidence>
<keyword evidence="8" id="KW-0443">Lipid metabolism</keyword>
<dbReference type="Gene3D" id="1.10.238.10">
    <property type="entry name" value="EF-hand"/>
    <property type="match status" value="1"/>
</dbReference>
<dbReference type="CDD" id="cd07991">
    <property type="entry name" value="LPLAT_LPCAT1-like"/>
    <property type="match status" value="1"/>
</dbReference>
<dbReference type="PANTHER" id="PTHR23063">
    <property type="entry name" value="PHOSPHOLIPID ACYLTRANSFERASE"/>
    <property type="match status" value="1"/>
</dbReference>
<evidence type="ECO:0000256" key="13">
    <source>
        <dbReference type="ARBA" id="ARBA00025707"/>
    </source>
</evidence>
<reference evidence="18" key="1">
    <citation type="submission" date="2012-12" db="EMBL/GenBank/DDBJ databases">
        <authorList>
            <person name="Hellsten U."/>
            <person name="Grimwood J."/>
            <person name="Chapman J.A."/>
            <person name="Shapiro H."/>
            <person name="Aerts A."/>
            <person name="Otillar R.P."/>
            <person name="Terry A.Y."/>
            <person name="Boore J.L."/>
            <person name="Simakov O."/>
            <person name="Marletaz F."/>
            <person name="Cho S.-J."/>
            <person name="Edsinger-Gonzales E."/>
            <person name="Havlak P."/>
            <person name="Kuo D.-H."/>
            <person name="Larsson T."/>
            <person name="Lv J."/>
            <person name="Arendt D."/>
            <person name="Savage R."/>
            <person name="Osoegawa K."/>
            <person name="de Jong P."/>
            <person name="Lindberg D.R."/>
            <person name="Seaver E.C."/>
            <person name="Weisblat D.A."/>
            <person name="Putnam N.H."/>
            <person name="Grigoriev I.V."/>
            <person name="Rokhsar D.S."/>
        </authorList>
    </citation>
    <scope>NUCLEOTIDE SEQUENCE</scope>
</reference>
<dbReference type="HOGENOM" id="CLU_393940_0_0_1"/>
<dbReference type="eggNOG" id="KOG4666">
    <property type="taxonomic scope" value="Eukaryota"/>
</dbReference>
<reference evidence="17" key="3">
    <citation type="submission" date="2015-06" db="UniProtKB">
        <authorList>
            <consortium name="EnsemblMetazoa"/>
        </authorList>
    </citation>
    <scope>IDENTIFICATION</scope>
</reference>
<feature type="transmembrane region" description="Helical" evidence="14">
    <location>
        <begin position="39"/>
        <end position="57"/>
    </location>
</feature>
<evidence type="ECO:0000256" key="4">
    <source>
        <dbReference type="ARBA" id="ARBA00022516"/>
    </source>
</evidence>
<comment type="pathway">
    <text evidence="2">Lipid metabolism; phospholipid metabolism.</text>
</comment>
<dbReference type="InterPro" id="IPR002123">
    <property type="entry name" value="Plipid/glycerol_acylTrfase"/>
</dbReference>
<evidence type="ECO:0000256" key="10">
    <source>
        <dbReference type="ARBA" id="ARBA00023209"/>
    </source>
</evidence>
<evidence type="ECO:0000256" key="12">
    <source>
        <dbReference type="ARBA" id="ARBA00023315"/>
    </source>
</evidence>
<dbReference type="KEGG" id="hro:HELRODRAFT_191907"/>
<keyword evidence="5" id="KW-0808">Transferase</keyword>
<dbReference type="EMBL" id="KB096590">
    <property type="protein sequence ID" value="ESO03653.1"/>
    <property type="molecule type" value="Genomic_DNA"/>
</dbReference>
<dbReference type="GO" id="GO:0005783">
    <property type="term" value="C:endoplasmic reticulum"/>
    <property type="evidence" value="ECO:0000318"/>
    <property type="project" value="GO_Central"/>
</dbReference>
<dbReference type="RefSeq" id="XP_009018210.1">
    <property type="nucleotide sequence ID" value="XM_009019962.1"/>
</dbReference>
<dbReference type="InterPro" id="IPR011992">
    <property type="entry name" value="EF-hand-dom_pair"/>
</dbReference>
<evidence type="ECO:0000256" key="2">
    <source>
        <dbReference type="ARBA" id="ARBA00005074"/>
    </source>
</evidence>
<dbReference type="PANTHER" id="PTHR23063:SF52">
    <property type="entry name" value="LYSOPHOSPHATIDYLCHOLINE ACYLTRANSFERASE"/>
    <property type="match status" value="1"/>
</dbReference>
<dbReference type="GeneID" id="20212093"/>
<keyword evidence="11" id="KW-1208">Phospholipid metabolism</keyword>
<dbReference type="UniPathway" id="UPA00085"/>
<evidence type="ECO:0000256" key="11">
    <source>
        <dbReference type="ARBA" id="ARBA00023264"/>
    </source>
</evidence>
<dbReference type="InterPro" id="IPR045252">
    <property type="entry name" value="LPCAT1-like"/>
</dbReference>
<dbReference type="GO" id="GO:0016020">
    <property type="term" value="C:membrane"/>
    <property type="evidence" value="ECO:0007669"/>
    <property type="project" value="UniProtKB-SubCell"/>
</dbReference>
<evidence type="ECO:0000259" key="15">
    <source>
        <dbReference type="SMART" id="SM00563"/>
    </source>
</evidence>
<dbReference type="SUPFAM" id="SSF69593">
    <property type="entry name" value="Glycerol-3-phosphate (1)-acyltransferase"/>
    <property type="match status" value="1"/>
</dbReference>
<comment type="similarity">
    <text evidence="3">Belongs to the 1-acyl-sn-glycerol-3-phosphate acyltransferase family.</text>
</comment>
<feature type="domain" description="Phospholipid/glycerol acyltransferase" evidence="15">
    <location>
        <begin position="111"/>
        <end position="242"/>
    </location>
</feature>
<dbReference type="CTD" id="20212093"/>
<evidence type="ECO:0000313" key="18">
    <source>
        <dbReference type="Proteomes" id="UP000015101"/>
    </source>
</evidence>
<evidence type="ECO:0000256" key="14">
    <source>
        <dbReference type="SAM" id="Phobius"/>
    </source>
</evidence>
<dbReference type="Pfam" id="PF01553">
    <property type="entry name" value="Acyltransferase"/>
    <property type="match status" value="1"/>
</dbReference>
<dbReference type="GO" id="GO:0042171">
    <property type="term" value="F:lysophosphatidic acid acyltransferase activity"/>
    <property type="evidence" value="ECO:0000318"/>
    <property type="project" value="GO_Central"/>
</dbReference>
<keyword evidence="9 14" id="KW-0472">Membrane</keyword>
<sequence>MYAVEEPAILNPFEHRLRISWAQKIQIALMTVTIFPIRAFFLILITTMLCLVTTIATTGLPKVSSAPLKGWRRSMSPLVRFLVRAGFFSLGYHYIKVKGRRNIDVDNIPDIIVAAPHTSFLDVVLIFSIPELASGVSRMENLYIPFIGRICRFFTPITVARTDPESRLNTINEIRQRVLARMKLRNLSKGDLEIQDDVIPVNWPVTMAFPEGTATNGKCLISFKPGAFIPGLPVLPISIRHHNQADSTVWTWVGPGVWKVLWLTMCQLHTSCTMTIFPLYWPSEAEKSNPKLYASSVRDIIARSLKVPIVDFNFFDCNFVVYLSKLNLQPRPQVTSLNRLYMKMNSCKSIQPFIEEVMMITNLSEYISPVRMNQRQFKLYMRFVDNLGQAASFTNKYINIYENESDSSLKDDSTSTANSATSDAAVVAQGVKSKSVTQLKSSSKIITVTEKTPSEAPTPEESVSILYPGGSKLQINLFRIPRNSQLANMPINTDSLTLMTGGEEAGCLQSNSDALFTVLAKQRDGQLKLDLREFMLLFCLCSQPQETDRLVKLAFRLYDDRGERYLAKNEFKEVLVTLFQCSDLEIQQLCDLLFENGDTITYEYFESFCLSKKSLNKLSSPGLRDTMRRFFIPKSGLQKLNMGAIRDVKMTKKMMKLLMMKKKKNMMTTTPLSSSSSSSGSYNKPAINSGDIANYGSVVH</sequence>
<name>T1FTE6_HELRO</name>
<evidence type="ECO:0000256" key="9">
    <source>
        <dbReference type="ARBA" id="ARBA00023136"/>
    </source>
</evidence>
<evidence type="ECO:0000256" key="8">
    <source>
        <dbReference type="ARBA" id="ARBA00023098"/>
    </source>
</evidence>
<keyword evidence="18" id="KW-1185">Reference proteome</keyword>
<proteinExistence type="inferred from homology"/>